<evidence type="ECO:0000256" key="3">
    <source>
        <dbReference type="ARBA" id="ARBA00022723"/>
    </source>
</evidence>
<dbReference type="GO" id="GO:0046872">
    <property type="term" value="F:metal ion binding"/>
    <property type="evidence" value="ECO:0007669"/>
    <property type="project" value="UniProtKB-KW"/>
</dbReference>
<dbReference type="PANTHER" id="PTHR10625:SF17">
    <property type="entry name" value="HISTONE DEACETYLASE 8"/>
    <property type="match status" value="1"/>
</dbReference>
<evidence type="ECO:0000313" key="7">
    <source>
        <dbReference type="EMBL" id="TWI62948.1"/>
    </source>
</evidence>
<keyword evidence="5" id="KW-0862">Zinc</keyword>
<dbReference type="PRINTS" id="PR01270">
    <property type="entry name" value="HDASUPER"/>
</dbReference>
<proteinExistence type="inferred from homology"/>
<feature type="domain" description="Histone deacetylase" evidence="6">
    <location>
        <begin position="29"/>
        <end position="340"/>
    </location>
</feature>
<evidence type="ECO:0000256" key="1">
    <source>
        <dbReference type="ARBA" id="ARBA00001947"/>
    </source>
</evidence>
<dbReference type="AlphaFoldDB" id="A0A562R1K4"/>
<dbReference type="EMBL" id="VLLB01000007">
    <property type="protein sequence ID" value="TWI62948.1"/>
    <property type="molecule type" value="Genomic_DNA"/>
</dbReference>
<evidence type="ECO:0000256" key="5">
    <source>
        <dbReference type="ARBA" id="ARBA00022833"/>
    </source>
</evidence>
<evidence type="ECO:0000259" key="6">
    <source>
        <dbReference type="Pfam" id="PF00850"/>
    </source>
</evidence>
<dbReference type="SUPFAM" id="SSF52768">
    <property type="entry name" value="Arginase/deacetylase"/>
    <property type="match status" value="1"/>
</dbReference>
<comment type="caution">
    <text evidence="7">The sequence shown here is derived from an EMBL/GenBank/DDBJ whole genome shotgun (WGS) entry which is preliminary data.</text>
</comment>
<comment type="cofactor">
    <cofactor evidence="1">
        <name>Zn(2+)</name>
        <dbReference type="ChEBI" id="CHEBI:29105"/>
    </cofactor>
</comment>
<reference evidence="7 8" key="1">
    <citation type="journal article" date="2015" name="Stand. Genomic Sci.">
        <title>Genomic Encyclopedia of Bacterial and Archaeal Type Strains, Phase III: the genomes of soil and plant-associated and newly described type strains.</title>
        <authorList>
            <person name="Whitman W.B."/>
            <person name="Woyke T."/>
            <person name="Klenk H.P."/>
            <person name="Zhou Y."/>
            <person name="Lilburn T.G."/>
            <person name="Beck B.J."/>
            <person name="De Vos P."/>
            <person name="Vandamme P."/>
            <person name="Eisen J.A."/>
            <person name="Garrity G."/>
            <person name="Hugenholtz P."/>
            <person name="Kyrpides N.C."/>
        </authorList>
    </citation>
    <scope>NUCLEOTIDE SEQUENCE [LARGE SCALE GENOMIC DNA]</scope>
    <source>
        <strain evidence="7 8">CGMCC 1.10822</strain>
    </source>
</reference>
<keyword evidence="8" id="KW-1185">Reference proteome</keyword>
<keyword evidence="4" id="KW-0378">Hydrolase</keyword>
<evidence type="ECO:0000313" key="8">
    <source>
        <dbReference type="Proteomes" id="UP000318431"/>
    </source>
</evidence>
<sequence length="347" mass="37190">MLTFFNEQHGQWRPRHALVHGQPAPPRDTPDRIDGIVAELGRRGLGRIVTPHGVPLMSLERVHTPRYLHFVRTAWSEWLAQSADNGGRDAFPSLWPVRTARPDIEPDDFNARFGLYSADTLTPLTAGTWSAAKGGADCAINGAHALRIGERSTFALTRPAGHHAGAESCAGGCWLNNAALAAQHLLDDGLQRVAVLDVDYHHGSGTQAIFHDRSDVLTLSLHADPRGAYPFFSGHGDETGGGAGLGYNVNLPLPAGSTPQAWFAALETACVRLSMYRPDALVVALGANTFAGEVHGGFGLQGGDFLRLGERLAWLNLPTCFVFEGGSPLRELGVNVVNVLEGFETAL</sequence>
<dbReference type="InterPro" id="IPR000286">
    <property type="entry name" value="HDACs"/>
</dbReference>
<dbReference type="GO" id="GO:0016787">
    <property type="term" value="F:hydrolase activity"/>
    <property type="evidence" value="ECO:0007669"/>
    <property type="project" value="UniProtKB-KW"/>
</dbReference>
<dbReference type="Gene3D" id="3.40.800.20">
    <property type="entry name" value="Histone deacetylase domain"/>
    <property type="match status" value="1"/>
</dbReference>
<dbReference type="RefSeq" id="WP_145650662.1">
    <property type="nucleotide sequence ID" value="NZ_VLLB01000007.1"/>
</dbReference>
<dbReference type="PANTHER" id="PTHR10625">
    <property type="entry name" value="HISTONE DEACETYLASE HDAC1-RELATED"/>
    <property type="match status" value="1"/>
</dbReference>
<evidence type="ECO:0000256" key="4">
    <source>
        <dbReference type="ARBA" id="ARBA00022801"/>
    </source>
</evidence>
<dbReference type="OrthoDB" id="9808367at2"/>
<comment type="similarity">
    <text evidence="2">Belongs to the histone deacetylase family.</text>
</comment>
<accession>A0A562R1K4</accession>
<dbReference type="InterPro" id="IPR037138">
    <property type="entry name" value="His_deacetylse_dom_sf"/>
</dbReference>
<dbReference type="Proteomes" id="UP000318431">
    <property type="component" value="Unassembled WGS sequence"/>
</dbReference>
<keyword evidence="3" id="KW-0479">Metal-binding</keyword>
<evidence type="ECO:0000256" key="2">
    <source>
        <dbReference type="ARBA" id="ARBA00005947"/>
    </source>
</evidence>
<organism evidence="7 8">
    <name type="scientific">Pseudoduganella lurida</name>
    <dbReference type="NCBI Taxonomy" id="1036180"/>
    <lineage>
        <taxon>Bacteria</taxon>
        <taxon>Pseudomonadati</taxon>
        <taxon>Pseudomonadota</taxon>
        <taxon>Betaproteobacteria</taxon>
        <taxon>Burkholderiales</taxon>
        <taxon>Oxalobacteraceae</taxon>
        <taxon>Telluria group</taxon>
        <taxon>Pseudoduganella</taxon>
    </lineage>
</organism>
<dbReference type="GO" id="GO:0004407">
    <property type="term" value="F:histone deacetylase activity"/>
    <property type="evidence" value="ECO:0007669"/>
    <property type="project" value="TreeGrafter"/>
</dbReference>
<dbReference type="CDD" id="cd10001">
    <property type="entry name" value="HDAC_classII_APAH"/>
    <property type="match status" value="1"/>
</dbReference>
<dbReference type="InterPro" id="IPR023801">
    <property type="entry name" value="His_deacetylse_dom"/>
</dbReference>
<dbReference type="InterPro" id="IPR023696">
    <property type="entry name" value="Ureohydrolase_dom_sf"/>
</dbReference>
<name>A0A562R1K4_9BURK</name>
<gene>
    <name evidence="7" type="ORF">IP91_03787</name>
</gene>
<protein>
    <submittedName>
        <fullName evidence="7">Acetoin utilization deacetylase AcuC-like enzyme</fullName>
    </submittedName>
</protein>
<dbReference type="Pfam" id="PF00850">
    <property type="entry name" value="Hist_deacetyl"/>
    <property type="match status" value="1"/>
</dbReference>
<dbReference type="GO" id="GO:0040029">
    <property type="term" value="P:epigenetic regulation of gene expression"/>
    <property type="evidence" value="ECO:0007669"/>
    <property type="project" value="TreeGrafter"/>
</dbReference>